<dbReference type="Gene3D" id="3.40.710.10">
    <property type="entry name" value="DD-peptidase/beta-lactamase superfamily"/>
    <property type="match status" value="1"/>
</dbReference>
<reference evidence="4" key="1">
    <citation type="submission" date="2018-09" db="EMBL/GenBank/DDBJ databases">
        <authorList>
            <person name="Livingstone P.G."/>
            <person name="Whitworth D.E."/>
        </authorList>
    </citation>
    <scope>NUCLEOTIDE SEQUENCE [LARGE SCALE GENOMIC DNA]</scope>
    <source>
        <strain evidence="4">AB050A</strain>
    </source>
</reference>
<sequence length="450" mass="50126">MARATHGRATRSRQASTPGHAFESVRALPEDWWALRIQPPSRRHQGRFLEPPRTRRERRFHAIGGVSRRTQNSIDRRQAHSSRHRMSVNHFKLTCLGLFVGLCVSSPAHADDRLQKQVHRFVADAHFNGVVLTGKDERAEYVEAFGVADADSKRPLQRNSRFFVGSVSKWLTTIVVLRLVDKGKLALDEPILTYLPEYRADTGKQLTLRHLLSHGSGLPNGLMDAFKKDPSIESETRPQAEAVTRYASGDLVFTPGTRFDYNITNWILVQAILERVSGQSYAELAQRLVLKPLRMADSGIAAAEAGNVPNLALGYRSLEPKVERRVYTLPNYLLTGGGFYSTAEDMLRLNHGVLSGKLLSPASRKALLNVERPESAYALGGRVRTYETKGKSAQTVATNDGTSGAYRTVSWRVLDDGRTVIILSNLRPDDSKMFALTESLLGLQSARKEN</sequence>
<dbReference type="Proteomes" id="UP000267003">
    <property type="component" value="Unassembled WGS sequence"/>
</dbReference>
<keyword evidence="4" id="KW-1185">Reference proteome</keyword>
<protein>
    <submittedName>
        <fullName evidence="3">Class A beta-lactamase-related serine hydrolase</fullName>
    </submittedName>
</protein>
<dbReference type="SUPFAM" id="SSF56601">
    <property type="entry name" value="beta-lactamase/transpeptidase-like"/>
    <property type="match status" value="1"/>
</dbReference>
<dbReference type="EMBL" id="RAWK01000231">
    <property type="protein sequence ID" value="RKH57649.1"/>
    <property type="molecule type" value="Genomic_DNA"/>
</dbReference>
<dbReference type="GO" id="GO:0016787">
    <property type="term" value="F:hydrolase activity"/>
    <property type="evidence" value="ECO:0007669"/>
    <property type="project" value="UniProtKB-KW"/>
</dbReference>
<keyword evidence="3" id="KW-0378">Hydrolase</keyword>
<dbReference type="InterPro" id="IPR012338">
    <property type="entry name" value="Beta-lactam/transpept-like"/>
</dbReference>
<accession>A0A3A8PNF2</accession>
<gene>
    <name evidence="3" type="ORF">D7W81_30690</name>
</gene>
<dbReference type="InterPro" id="IPR001466">
    <property type="entry name" value="Beta-lactam-related"/>
</dbReference>
<evidence type="ECO:0000313" key="4">
    <source>
        <dbReference type="Proteomes" id="UP000267003"/>
    </source>
</evidence>
<feature type="region of interest" description="Disordered" evidence="1">
    <location>
        <begin position="1"/>
        <end position="21"/>
    </location>
</feature>
<organism evidence="3 4">
    <name type="scientific">Corallococcus aberystwythensis</name>
    <dbReference type="NCBI Taxonomy" id="2316722"/>
    <lineage>
        <taxon>Bacteria</taxon>
        <taxon>Pseudomonadati</taxon>
        <taxon>Myxococcota</taxon>
        <taxon>Myxococcia</taxon>
        <taxon>Myxococcales</taxon>
        <taxon>Cystobacterineae</taxon>
        <taxon>Myxococcaceae</taxon>
        <taxon>Corallococcus</taxon>
    </lineage>
</organism>
<comment type="caution">
    <text evidence="3">The sequence shown here is derived from an EMBL/GenBank/DDBJ whole genome shotgun (WGS) entry which is preliminary data.</text>
</comment>
<dbReference type="AlphaFoldDB" id="A0A3A8PNF2"/>
<proteinExistence type="predicted"/>
<dbReference type="PANTHER" id="PTHR43283">
    <property type="entry name" value="BETA-LACTAMASE-RELATED"/>
    <property type="match status" value="1"/>
</dbReference>
<feature type="domain" description="Beta-lactamase-related" evidence="2">
    <location>
        <begin position="116"/>
        <end position="431"/>
    </location>
</feature>
<dbReference type="InterPro" id="IPR050789">
    <property type="entry name" value="Diverse_Enzym_Activities"/>
</dbReference>
<evidence type="ECO:0000259" key="2">
    <source>
        <dbReference type="Pfam" id="PF00144"/>
    </source>
</evidence>
<evidence type="ECO:0000313" key="3">
    <source>
        <dbReference type="EMBL" id="RKH57649.1"/>
    </source>
</evidence>
<feature type="compositionally biased region" description="Basic residues" evidence="1">
    <location>
        <begin position="1"/>
        <end position="11"/>
    </location>
</feature>
<name>A0A3A8PNF2_9BACT</name>
<evidence type="ECO:0000256" key="1">
    <source>
        <dbReference type="SAM" id="MobiDB-lite"/>
    </source>
</evidence>
<dbReference type="Pfam" id="PF00144">
    <property type="entry name" value="Beta-lactamase"/>
    <property type="match status" value="1"/>
</dbReference>